<dbReference type="GO" id="GO:0000423">
    <property type="term" value="P:mitophagy"/>
    <property type="evidence" value="ECO:0007669"/>
    <property type="project" value="TreeGrafter"/>
</dbReference>
<dbReference type="GO" id="GO:0019786">
    <property type="term" value="F:protein-phosphatidylethanolamide deconjugating activity"/>
    <property type="evidence" value="ECO:0007669"/>
    <property type="project" value="InterPro"/>
</dbReference>
<dbReference type="AlphaFoldDB" id="A0A7E5A1A4"/>
<dbReference type="GO" id="GO:0005737">
    <property type="term" value="C:cytoplasm"/>
    <property type="evidence" value="ECO:0007669"/>
    <property type="project" value="UniProtKB-SubCell"/>
</dbReference>
<evidence type="ECO:0000256" key="6">
    <source>
        <dbReference type="ARBA" id="ARBA00022801"/>
    </source>
</evidence>
<evidence type="ECO:0000256" key="9">
    <source>
        <dbReference type="ARBA" id="ARBA00023006"/>
    </source>
</evidence>
<comment type="function">
    <text evidence="11">Cysteine protease that plays a key role in autophagy by mediating both proteolytic activation and delipidation of ATG8 family proteins.</text>
</comment>
<feature type="compositionally biased region" description="Acidic residues" evidence="12">
    <location>
        <begin position="15"/>
        <end position="30"/>
    </location>
</feature>
<keyword evidence="8 11" id="KW-0653">Protein transport</keyword>
<dbReference type="GO" id="GO:0000045">
    <property type="term" value="P:autophagosome assembly"/>
    <property type="evidence" value="ECO:0007669"/>
    <property type="project" value="TreeGrafter"/>
</dbReference>
<accession>A0A7E5A1A4</accession>
<evidence type="ECO:0000256" key="10">
    <source>
        <dbReference type="ARBA" id="ARBA00029362"/>
    </source>
</evidence>
<keyword evidence="6 11" id="KW-0378">Hydrolase</keyword>
<comment type="catalytic activity">
    <reaction evidence="10">
        <text>[protein]-C-terminal L-amino acid-glycyl-phosphatidylethanolamide + H2O = [protein]-C-terminal L-amino acid-glycine + a 1,2-diacyl-sn-glycero-3-phosphoethanolamine</text>
        <dbReference type="Rhea" id="RHEA:67548"/>
        <dbReference type="Rhea" id="RHEA-COMP:17323"/>
        <dbReference type="Rhea" id="RHEA-COMP:17324"/>
        <dbReference type="ChEBI" id="CHEBI:15377"/>
        <dbReference type="ChEBI" id="CHEBI:64612"/>
        <dbReference type="ChEBI" id="CHEBI:172940"/>
        <dbReference type="ChEBI" id="CHEBI:172941"/>
    </reaction>
    <physiologicalReaction direction="left-to-right" evidence="10">
        <dbReference type="Rhea" id="RHEA:67549"/>
    </physiologicalReaction>
</comment>
<dbReference type="PANTHER" id="PTHR22624">
    <property type="entry name" value="CYSTEINE PROTEASE ATG4"/>
    <property type="match status" value="1"/>
</dbReference>
<dbReference type="GO" id="GO:0016485">
    <property type="term" value="P:protein processing"/>
    <property type="evidence" value="ECO:0007669"/>
    <property type="project" value="TreeGrafter"/>
</dbReference>
<keyword evidence="7" id="KW-0788">Thiol protease</keyword>
<comment type="subcellular location">
    <subcellularLocation>
        <location evidence="1 11">Cytoplasm</location>
    </subcellularLocation>
</comment>
<evidence type="ECO:0000256" key="12">
    <source>
        <dbReference type="SAM" id="MobiDB-lite"/>
    </source>
</evidence>
<sequence length="423" mass="47620">MRALFNTRFTKADEPDSAEPTEPEPVEDASDPVPEATVYTNMKRNVSSAWHSFAYGKWRRQQDNVDDFRTHVWLLGRCYVPTKVGANYTECCPNFFADYSSRIFLSYRRDFPPISPSLQTSDCGWGCMLRSAQMLVAQALTCIHIGRHFRIERTEPSAIQAILKLFEDTPTADLSIHKLMGLGGADVIGQWFSPSRALGLMRDAINASNHPLLDGIKLHLCVDNILATEEVEEISDGWKKAVVIVVCVRLGTKKINQCYQHQLKIVLSLENCVGIVGGKPKHAVYFIGYHGDSFFNLDPHVAQKYTPLDNTPDPKVWSTFHCRKPSRMKVDAMDPSCAIGFLVRDRNDFCILMKNLAESGTIECQSTLIPPVKESVHSDGTLFCVVDQRPSSDYSFTMLEDSPERRQVLTEDEDNDLDGFEVV</sequence>
<keyword evidence="5 11" id="KW-0645">Protease</keyword>
<name>A0A7E5A1A4_PANRE</name>
<dbReference type="PANTHER" id="PTHR22624:SF52">
    <property type="entry name" value="CYSTEINE PROTEASE"/>
    <property type="match status" value="1"/>
</dbReference>
<evidence type="ECO:0000256" key="4">
    <source>
        <dbReference type="ARBA" id="ARBA00022490"/>
    </source>
</evidence>
<evidence type="ECO:0000313" key="15">
    <source>
        <dbReference type="WBParaSite" id="Pan_g8679.t1"/>
    </source>
</evidence>
<feature type="domain" description="Peptidase C54 catalytic" evidence="13">
    <location>
        <begin position="94"/>
        <end position="353"/>
    </location>
</feature>
<evidence type="ECO:0000256" key="11">
    <source>
        <dbReference type="RuleBase" id="RU363115"/>
    </source>
</evidence>
<dbReference type="Proteomes" id="UP000492821">
    <property type="component" value="Unassembled WGS sequence"/>
</dbReference>
<evidence type="ECO:0000259" key="13">
    <source>
        <dbReference type="Pfam" id="PF03416"/>
    </source>
</evidence>
<feature type="region of interest" description="Disordered" evidence="12">
    <location>
        <begin position="1"/>
        <end position="33"/>
    </location>
</feature>
<dbReference type="GO" id="GO:0034727">
    <property type="term" value="P:piecemeal microautophagy of the nucleus"/>
    <property type="evidence" value="ECO:0007669"/>
    <property type="project" value="TreeGrafter"/>
</dbReference>
<evidence type="ECO:0000256" key="1">
    <source>
        <dbReference type="ARBA" id="ARBA00004496"/>
    </source>
</evidence>
<keyword evidence="9 11" id="KW-0072">Autophagy</keyword>
<evidence type="ECO:0000256" key="7">
    <source>
        <dbReference type="ARBA" id="ARBA00022807"/>
    </source>
</evidence>
<evidence type="ECO:0000256" key="2">
    <source>
        <dbReference type="ARBA" id="ARBA00010958"/>
    </source>
</evidence>
<dbReference type="WBParaSite" id="Pan_g8679.t1">
    <property type="protein sequence ID" value="Pan_g8679.t1"/>
    <property type="gene ID" value="Pan_g8679"/>
</dbReference>
<feature type="compositionally biased region" description="Acidic residues" evidence="12">
    <location>
        <begin position="410"/>
        <end position="423"/>
    </location>
</feature>
<evidence type="ECO:0000256" key="5">
    <source>
        <dbReference type="ARBA" id="ARBA00022670"/>
    </source>
</evidence>
<dbReference type="InterPro" id="IPR046792">
    <property type="entry name" value="Peptidase_C54_cat"/>
</dbReference>
<dbReference type="SUPFAM" id="SSF54001">
    <property type="entry name" value="Cysteine proteinases"/>
    <property type="match status" value="1"/>
</dbReference>
<dbReference type="GO" id="GO:0015031">
    <property type="term" value="P:protein transport"/>
    <property type="evidence" value="ECO:0007669"/>
    <property type="project" value="UniProtKB-KW"/>
</dbReference>
<evidence type="ECO:0000256" key="8">
    <source>
        <dbReference type="ARBA" id="ARBA00022927"/>
    </source>
</evidence>
<evidence type="ECO:0000313" key="14">
    <source>
        <dbReference type="Proteomes" id="UP000492821"/>
    </source>
</evidence>
<keyword evidence="3" id="KW-0813">Transport</keyword>
<protein>
    <recommendedName>
        <fullName evidence="11">Cysteine protease</fullName>
        <ecNumber evidence="11">3.4.22.-</ecNumber>
    </recommendedName>
</protein>
<dbReference type="GO" id="GO:0035973">
    <property type="term" value="P:aggrephagy"/>
    <property type="evidence" value="ECO:0007669"/>
    <property type="project" value="TreeGrafter"/>
</dbReference>
<evidence type="ECO:0000256" key="3">
    <source>
        <dbReference type="ARBA" id="ARBA00022448"/>
    </source>
</evidence>
<dbReference type="InterPro" id="IPR005078">
    <property type="entry name" value="Peptidase_C54"/>
</dbReference>
<comment type="similarity">
    <text evidence="2 11">Belongs to the peptidase C54 family.</text>
</comment>
<dbReference type="GO" id="GO:0004197">
    <property type="term" value="F:cysteine-type endopeptidase activity"/>
    <property type="evidence" value="ECO:0007669"/>
    <property type="project" value="TreeGrafter"/>
</dbReference>
<reference evidence="14" key="1">
    <citation type="journal article" date="2013" name="Genetics">
        <title>The draft genome and transcriptome of Panagrellus redivivus are shaped by the harsh demands of a free-living lifestyle.</title>
        <authorList>
            <person name="Srinivasan J."/>
            <person name="Dillman A.R."/>
            <person name="Macchietto M.G."/>
            <person name="Heikkinen L."/>
            <person name="Lakso M."/>
            <person name="Fracchia K.M."/>
            <person name="Antoshechkin I."/>
            <person name="Mortazavi A."/>
            <person name="Wong G."/>
            <person name="Sternberg P.W."/>
        </authorList>
    </citation>
    <scope>NUCLEOTIDE SEQUENCE [LARGE SCALE GENOMIC DNA]</scope>
    <source>
        <strain evidence="14">MT8872</strain>
    </source>
</reference>
<reference evidence="15" key="2">
    <citation type="submission" date="2020-10" db="UniProtKB">
        <authorList>
            <consortium name="WormBaseParasite"/>
        </authorList>
    </citation>
    <scope>IDENTIFICATION</scope>
</reference>
<dbReference type="Pfam" id="PF03416">
    <property type="entry name" value="Peptidase_C54"/>
    <property type="match status" value="1"/>
</dbReference>
<keyword evidence="14" id="KW-1185">Reference proteome</keyword>
<dbReference type="InterPro" id="IPR038765">
    <property type="entry name" value="Papain-like_cys_pep_sf"/>
</dbReference>
<organism evidence="14 15">
    <name type="scientific">Panagrellus redivivus</name>
    <name type="common">Microworm</name>
    <dbReference type="NCBI Taxonomy" id="6233"/>
    <lineage>
        <taxon>Eukaryota</taxon>
        <taxon>Metazoa</taxon>
        <taxon>Ecdysozoa</taxon>
        <taxon>Nematoda</taxon>
        <taxon>Chromadorea</taxon>
        <taxon>Rhabditida</taxon>
        <taxon>Tylenchina</taxon>
        <taxon>Panagrolaimomorpha</taxon>
        <taxon>Panagrolaimoidea</taxon>
        <taxon>Panagrolaimidae</taxon>
        <taxon>Panagrellus</taxon>
    </lineage>
</organism>
<proteinExistence type="inferred from homology"/>
<dbReference type="EC" id="3.4.22.-" evidence="11"/>
<feature type="region of interest" description="Disordered" evidence="12">
    <location>
        <begin position="403"/>
        <end position="423"/>
    </location>
</feature>
<keyword evidence="4 11" id="KW-0963">Cytoplasm</keyword>